<dbReference type="RefSeq" id="WP_042278633.1">
    <property type="nucleotide sequence ID" value="NZ_BBML01000004.1"/>
</dbReference>
<name>A0A090Q5P6_9FLAO</name>
<sequence>MTIKAENIQDYITQIPEERKEPFTKLYDTLKSNLPAGLTEGMLYNMPGFYISLEDYPYGYRANKKVTPLPFINIASQKNYIALYHMGMYAHQPTYQWFVDEYPKHSKYKLDMGKSCVRFKKPDAIPFELIAELASKMSVDKWIQVYEENLAKK</sequence>
<evidence type="ECO:0000313" key="3">
    <source>
        <dbReference type="Proteomes" id="UP000029221"/>
    </source>
</evidence>
<dbReference type="InterPro" id="IPR014922">
    <property type="entry name" value="YdhG-like"/>
</dbReference>
<dbReference type="eggNOG" id="COG5646">
    <property type="taxonomic scope" value="Bacteria"/>
</dbReference>
<keyword evidence="3" id="KW-1185">Reference proteome</keyword>
<reference evidence="2" key="1">
    <citation type="journal article" date="2014" name="Genome Announc.">
        <title>Draft Genome Sequences of Marine Flavobacterium Nonlabens Strains NR17, NR24, NR27, NR32, NR33, and Ara13.</title>
        <authorList>
            <person name="Nakanishi M."/>
            <person name="Meirelles P."/>
            <person name="Suzuki R."/>
            <person name="Takatani N."/>
            <person name="Mino S."/>
            <person name="Suda W."/>
            <person name="Oshima K."/>
            <person name="Hattori M."/>
            <person name="Ohkuma M."/>
            <person name="Hosokawa M."/>
            <person name="Miyashita K."/>
            <person name="Thompson F.L."/>
            <person name="Niwa A."/>
            <person name="Sawabe T."/>
            <person name="Sawabe T."/>
        </authorList>
    </citation>
    <scope>NUCLEOTIDE SEQUENCE [LARGE SCALE GENOMIC DNA]</scope>
    <source>
        <strain evidence="2">JCM 19294</strain>
    </source>
</reference>
<comment type="caution">
    <text evidence="2">The sequence shown here is derived from an EMBL/GenBank/DDBJ whole genome shotgun (WGS) entry which is preliminary data.</text>
</comment>
<dbReference type="EMBL" id="BBML01000004">
    <property type="protein sequence ID" value="GAK97068.1"/>
    <property type="molecule type" value="Genomic_DNA"/>
</dbReference>
<dbReference type="Proteomes" id="UP000029221">
    <property type="component" value="Unassembled WGS sequence"/>
</dbReference>
<evidence type="ECO:0000313" key="2">
    <source>
        <dbReference type="EMBL" id="GAK97068.1"/>
    </source>
</evidence>
<dbReference type="Pfam" id="PF08818">
    <property type="entry name" value="DUF1801"/>
    <property type="match status" value="1"/>
</dbReference>
<accession>A0A090Q5P6</accession>
<protein>
    <submittedName>
        <fullName evidence="2">DUF1801 domain-containing protein</fullName>
    </submittedName>
</protein>
<dbReference type="SUPFAM" id="SSF159888">
    <property type="entry name" value="YdhG-like"/>
    <property type="match status" value="1"/>
</dbReference>
<gene>
    <name evidence="2" type="ORF">JCM19294_574</name>
</gene>
<dbReference type="AlphaFoldDB" id="A0A090Q5P6"/>
<proteinExistence type="predicted"/>
<dbReference type="Gene3D" id="3.90.1150.200">
    <property type="match status" value="1"/>
</dbReference>
<dbReference type="STRING" id="319236.BST91_04205"/>
<evidence type="ECO:0000259" key="1">
    <source>
        <dbReference type="Pfam" id="PF08818"/>
    </source>
</evidence>
<feature type="domain" description="YdhG-like" evidence="1">
    <location>
        <begin position="19"/>
        <end position="135"/>
    </location>
</feature>
<organism evidence="2 3">
    <name type="scientific">Nonlabens tegetincola</name>
    <dbReference type="NCBI Taxonomy" id="323273"/>
    <lineage>
        <taxon>Bacteria</taxon>
        <taxon>Pseudomonadati</taxon>
        <taxon>Bacteroidota</taxon>
        <taxon>Flavobacteriia</taxon>
        <taxon>Flavobacteriales</taxon>
        <taxon>Flavobacteriaceae</taxon>
        <taxon>Nonlabens</taxon>
    </lineage>
</organism>